<dbReference type="PROSITE" id="PS51257">
    <property type="entry name" value="PROKAR_LIPOPROTEIN"/>
    <property type="match status" value="1"/>
</dbReference>
<dbReference type="AlphaFoldDB" id="A0A4V6NYV6"/>
<dbReference type="GO" id="GO:0016020">
    <property type="term" value="C:membrane"/>
    <property type="evidence" value="ECO:0007669"/>
    <property type="project" value="InterPro"/>
</dbReference>
<dbReference type="PANTHER" id="PTHR35936:SF34">
    <property type="entry name" value="ABC TRANSPORTER EXTRACELLULAR-BINDING PROTEIN YCKB-RELATED"/>
    <property type="match status" value="1"/>
</dbReference>
<gene>
    <name evidence="8" type="ORF">EDC37_1095</name>
</gene>
<dbReference type="SMART" id="SM00062">
    <property type="entry name" value="PBPb"/>
    <property type="match status" value="1"/>
</dbReference>
<evidence type="ECO:0000256" key="1">
    <source>
        <dbReference type="ARBA" id="ARBA00004196"/>
    </source>
</evidence>
<dbReference type="InterPro" id="IPR001638">
    <property type="entry name" value="Solute-binding_3/MltF_N"/>
</dbReference>
<evidence type="ECO:0000313" key="9">
    <source>
        <dbReference type="Proteomes" id="UP000295188"/>
    </source>
</evidence>
<dbReference type="Proteomes" id="UP000295188">
    <property type="component" value="Unassembled WGS sequence"/>
</dbReference>
<dbReference type="Pfam" id="PF00497">
    <property type="entry name" value="SBP_bac_3"/>
    <property type="match status" value="1"/>
</dbReference>
<dbReference type="PANTHER" id="PTHR35936">
    <property type="entry name" value="MEMBRANE-BOUND LYTIC MUREIN TRANSGLYCOSYLASE F"/>
    <property type="match status" value="1"/>
</dbReference>
<feature type="domain" description="Solute-binding protein family 3/N-terminal" evidence="6">
    <location>
        <begin position="40"/>
        <end position="264"/>
    </location>
</feature>
<dbReference type="Gene3D" id="3.40.190.10">
    <property type="entry name" value="Periplasmic binding protein-like II"/>
    <property type="match status" value="2"/>
</dbReference>
<keyword evidence="9" id="KW-1185">Reference proteome</keyword>
<dbReference type="InterPro" id="IPR018313">
    <property type="entry name" value="SBP_3_CS"/>
</dbReference>
<dbReference type="RefSeq" id="WP_132549549.1">
    <property type="nucleotide sequence ID" value="NZ_SMAA01000009.1"/>
</dbReference>
<comment type="similarity">
    <text evidence="2 4">Belongs to the bacterial solute-binding protein 3 family.</text>
</comment>
<reference evidence="8 9" key="1">
    <citation type="submission" date="2019-03" db="EMBL/GenBank/DDBJ databases">
        <title>Genomic Encyclopedia of Type Strains, Phase IV (KMG-IV): sequencing the most valuable type-strain genomes for metagenomic binning, comparative biology and taxonomic classification.</title>
        <authorList>
            <person name="Goeker M."/>
        </authorList>
    </citation>
    <scope>NUCLEOTIDE SEQUENCE [LARGE SCALE GENOMIC DNA]</scope>
    <source>
        <strain evidence="8 9">DSM 20467</strain>
    </source>
</reference>
<sequence>MKKIVLACLSVMLAAVFLAGCGQDQNQAASSSSSSDKGGKIVVGLDDNYPPMGFRDENNEITGFDVDLAKEAAKRLNREVEFKPIDWSSKEAELKSGRVDVLWNGLDITEDRKKNMLFSDPYMDNRQILFVTKGSSINTLADLQGKTVGTQSGSTGEENLNKDQALKDSLKEVKAYPDYIAAFMDLENGRIDAIVGDEITGRYYMNKHPDKFEARDIVIGDVTSFGIGFAMDNKSLRDEVQKVLDEMKKDGTMAQISEKWFGKDITKKD</sequence>
<evidence type="ECO:0000313" key="8">
    <source>
        <dbReference type="EMBL" id="TCS78652.1"/>
    </source>
</evidence>
<evidence type="ECO:0000256" key="2">
    <source>
        <dbReference type="ARBA" id="ARBA00010333"/>
    </source>
</evidence>
<dbReference type="SMART" id="SM00079">
    <property type="entry name" value="PBPe"/>
    <property type="match status" value="1"/>
</dbReference>
<evidence type="ECO:0000259" key="7">
    <source>
        <dbReference type="SMART" id="SM00079"/>
    </source>
</evidence>
<accession>A0A4V6NYV6</accession>
<proteinExistence type="inferred from homology"/>
<dbReference type="PROSITE" id="PS01039">
    <property type="entry name" value="SBP_BACTERIAL_3"/>
    <property type="match status" value="1"/>
</dbReference>
<dbReference type="EMBL" id="SMAA01000009">
    <property type="protein sequence ID" value="TCS78652.1"/>
    <property type="molecule type" value="Genomic_DNA"/>
</dbReference>
<name>A0A4V6NYV6_9FIRM</name>
<keyword evidence="3 5" id="KW-0732">Signal</keyword>
<evidence type="ECO:0000256" key="5">
    <source>
        <dbReference type="SAM" id="SignalP"/>
    </source>
</evidence>
<dbReference type="SUPFAM" id="SSF53850">
    <property type="entry name" value="Periplasmic binding protein-like II"/>
    <property type="match status" value="1"/>
</dbReference>
<comment type="caution">
    <text evidence="8">The sequence shown here is derived from an EMBL/GenBank/DDBJ whole genome shotgun (WGS) entry which is preliminary data.</text>
</comment>
<evidence type="ECO:0000256" key="4">
    <source>
        <dbReference type="RuleBase" id="RU003744"/>
    </source>
</evidence>
<feature type="domain" description="Ionotropic glutamate receptor C-terminal" evidence="7">
    <location>
        <begin position="40"/>
        <end position="263"/>
    </location>
</feature>
<comment type="subcellular location">
    <subcellularLocation>
        <location evidence="1">Cell envelope</location>
    </subcellularLocation>
</comment>
<dbReference type="CDD" id="cd00996">
    <property type="entry name" value="PBP2_AatB_like"/>
    <property type="match status" value="1"/>
</dbReference>
<evidence type="ECO:0000259" key="6">
    <source>
        <dbReference type="SMART" id="SM00062"/>
    </source>
</evidence>
<dbReference type="InterPro" id="IPR001320">
    <property type="entry name" value="Iontro_rcpt_C"/>
</dbReference>
<protein>
    <submittedName>
        <fullName evidence="8">Polar amino acid transport system substrate-binding protein</fullName>
    </submittedName>
</protein>
<feature type="signal peptide" evidence="5">
    <location>
        <begin position="1"/>
        <end position="19"/>
    </location>
</feature>
<evidence type="ECO:0000256" key="3">
    <source>
        <dbReference type="ARBA" id="ARBA00022729"/>
    </source>
</evidence>
<dbReference type="GO" id="GO:0030313">
    <property type="term" value="C:cell envelope"/>
    <property type="evidence" value="ECO:0007669"/>
    <property type="project" value="UniProtKB-SubCell"/>
</dbReference>
<feature type="chain" id="PRO_5039560850" evidence="5">
    <location>
        <begin position="20"/>
        <end position="269"/>
    </location>
</feature>
<dbReference type="GO" id="GO:0015276">
    <property type="term" value="F:ligand-gated monoatomic ion channel activity"/>
    <property type="evidence" value="ECO:0007669"/>
    <property type="project" value="InterPro"/>
</dbReference>
<organism evidence="8 9">
    <name type="scientific">Pectinatus cerevisiiphilus</name>
    <dbReference type="NCBI Taxonomy" id="86956"/>
    <lineage>
        <taxon>Bacteria</taxon>
        <taxon>Bacillati</taxon>
        <taxon>Bacillota</taxon>
        <taxon>Negativicutes</taxon>
        <taxon>Selenomonadales</taxon>
        <taxon>Selenomonadaceae</taxon>
        <taxon>Pectinatus</taxon>
    </lineage>
</organism>
<dbReference type="OrthoDB" id="9775197at2"/>